<proteinExistence type="predicted"/>
<comment type="caution">
    <text evidence="2">The sequence shown here is derived from an EMBL/GenBank/DDBJ whole genome shotgun (WGS) entry which is preliminary data.</text>
</comment>
<feature type="region of interest" description="Disordered" evidence="1">
    <location>
        <begin position="1"/>
        <end position="33"/>
    </location>
</feature>
<organism evidence="2 3">
    <name type="scientific">Caerostris darwini</name>
    <dbReference type="NCBI Taxonomy" id="1538125"/>
    <lineage>
        <taxon>Eukaryota</taxon>
        <taxon>Metazoa</taxon>
        <taxon>Ecdysozoa</taxon>
        <taxon>Arthropoda</taxon>
        <taxon>Chelicerata</taxon>
        <taxon>Arachnida</taxon>
        <taxon>Araneae</taxon>
        <taxon>Araneomorphae</taxon>
        <taxon>Entelegynae</taxon>
        <taxon>Araneoidea</taxon>
        <taxon>Araneidae</taxon>
        <taxon>Caerostris</taxon>
    </lineage>
</organism>
<evidence type="ECO:0000313" key="2">
    <source>
        <dbReference type="EMBL" id="GIY33539.1"/>
    </source>
</evidence>
<evidence type="ECO:0000313" key="3">
    <source>
        <dbReference type="Proteomes" id="UP001054837"/>
    </source>
</evidence>
<dbReference type="AlphaFoldDB" id="A0AAV4SJP0"/>
<protein>
    <submittedName>
        <fullName evidence="2">Uncharacterized protein</fullName>
    </submittedName>
</protein>
<gene>
    <name evidence="2" type="ORF">CDAR_595321</name>
</gene>
<dbReference type="EMBL" id="BPLQ01007950">
    <property type="protein sequence ID" value="GIY33539.1"/>
    <property type="molecule type" value="Genomic_DNA"/>
</dbReference>
<feature type="region of interest" description="Disordered" evidence="1">
    <location>
        <begin position="81"/>
        <end position="109"/>
    </location>
</feature>
<reference evidence="2 3" key="1">
    <citation type="submission" date="2021-06" db="EMBL/GenBank/DDBJ databases">
        <title>Caerostris darwini draft genome.</title>
        <authorList>
            <person name="Kono N."/>
            <person name="Arakawa K."/>
        </authorList>
    </citation>
    <scope>NUCLEOTIDE SEQUENCE [LARGE SCALE GENOMIC DNA]</scope>
</reference>
<keyword evidence="3" id="KW-1185">Reference proteome</keyword>
<dbReference type="Proteomes" id="UP001054837">
    <property type="component" value="Unassembled WGS sequence"/>
</dbReference>
<feature type="compositionally biased region" description="Basic residues" evidence="1">
    <location>
        <begin position="1"/>
        <end position="11"/>
    </location>
</feature>
<accession>A0AAV4SJP0</accession>
<evidence type="ECO:0000256" key="1">
    <source>
        <dbReference type="SAM" id="MobiDB-lite"/>
    </source>
</evidence>
<sequence>MGRQKEKKSTKKLIEKSDRPQKKHMKSEIQSKQSCFAIHRNKNSTTEHELSSIYVKEEAEVSLAARDLDLILLMRFGNDRKRNKKNKREEETHKNGPCLINHERYTASE</sequence>
<name>A0AAV4SJP0_9ARAC</name>